<protein>
    <recommendedName>
        <fullName evidence="9">Wax synthase domain-containing protein</fullName>
    </recommendedName>
</protein>
<keyword evidence="4" id="KW-0808">Transferase</keyword>
<comment type="similarity">
    <text evidence="3">Belongs to the wax synthase family.</text>
</comment>
<evidence type="ECO:0000256" key="5">
    <source>
        <dbReference type="ARBA" id="ARBA00022692"/>
    </source>
</evidence>
<feature type="transmembrane region" description="Helical" evidence="8">
    <location>
        <begin position="269"/>
        <end position="290"/>
    </location>
</feature>
<evidence type="ECO:0000313" key="11">
    <source>
        <dbReference type="Proteomes" id="UP000663852"/>
    </source>
</evidence>
<evidence type="ECO:0000313" key="10">
    <source>
        <dbReference type="EMBL" id="CAF0954713.1"/>
    </source>
</evidence>
<dbReference type="EMBL" id="CAJNOJ010000048">
    <property type="protein sequence ID" value="CAF0954713.1"/>
    <property type="molecule type" value="Genomic_DNA"/>
</dbReference>
<keyword evidence="7 8" id="KW-0472">Membrane</keyword>
<evidence type="ECO:0000256" key="4">
    <source>
        <dbReference type="ARBA" id="ARBA00022679"/>
    </source>
</evidence>
<keyword evidence="6 8" id="KW-1133">Transmembrane helix</keyword>
<dbReference type="AlphaFoldDB" id="A0A814DHE1"/>
<dbReference type="InterPro" id="IPR044851">
    <property type="entry name" value="Wax_synthase"/>
</dbReference>
<evidence type="ECO:0000256" key="3">
    <source>
        <dbReference type="ARBA" id="ARBA00007282"/>
    </source>
</evidence>
<evidence type="ECO:0000256" key="6">
    <source>
        <dbReference type="ARBA" id="ARBA00022989"/>
    </source>
</evidence>
<evidence type="ECO:0000256" key="1">
    <source>
        <dbReference type="ARBA" id="ARBA00004141"/>
    </source>
</evidence>
<dbReference type="PANTHER" id="PTHR31595:SF57">
    <property type="entry name" value="OS04G0481900 PROTEIN"/>
    <property type="match status" value="1"/>
</dbReference>
<evidence type="ECO:0000256" key="7">
    <source>
        <dbReference type="ARBA" id="ARBA00023136"/>
    </source>
</evidence>
<dbReference type="Proteomes" id="UP000663852">
    <property type="component" value="Unassembled WGS sequence"/>
</dbReference>
<comment type="caution">
    <text evidence="10">The sequence shown here is derived from an EMBL/GenBank/DDBJ whole genome shotgun (WGS) entry which is preliminary data.</text>
</comment>
<comment type="subcellular location">
    <subcellularLocation>
        <location evidence="1">Membrane</location>
        <topology evidence="1">Multi-pass membrane protein</topology>
    </subcellularLocation>
</comment>
<dbReference type="GO" id="GO:0016020">
    <property type="term" value="C:membrane"/>
    <property type="evidence" value="ECO:0007669"/>
    <property type="project" value="UniProtKB-SubCell"/>
</dbReference>
<sequence length="375" mass="44634">MNYTSYIKDLRSIFLPTSLALITLYIPIFLLSIFNRSISCISKWFFTIPIVTYLLVIPTCQSVRSVPLLNTCVASIAIYNAQKVCEWILFRRVEFSQWSFFDIHHELCYYRIYTQPISLKRFERVRKEIFYSGPIQFDRHVYALLYLSRNIIKYYLMFDGTVFLLNEVFSRDLYEKYFIIQFFVNLLSGCAVYSFLSLNYDILRHVLCLWLNRPLELMPKLFNEPYRAVSPIDFWSRWHQAFKSTWTELIFKPISTLMYSQCPHLPRSIVYAVSSMCVFLFSGITHEYFVYITFEKFSGDQITFFLCQGVAVVVEHALKQQFPQLYIPKPVGLLFTFIFNGITAGYFLRPYIGYFSRRYIFKYSLVNLIVQWLLS</sequence>
<feature type="domain" description="Wax synthase" evidence="9">
    <location>
        <begin position="219"/>
        <end position="306"/>
    </location>
</feature>
<keyword evidence="5 8" id="KW-0812">Transmembrane</keyword>
<evidence type="ECO:0000256" key="8">
    <source>
        <dbReference type="SAM" id="Phobius"/>
    </source>
</evidence>
<feature type="transmembrane region" description="Helical" evidence="8">
    <location>
        <begin position="41"/>
        <end position="60"/>
    </location>
</feature>
<dbReference type="OrthoDB" id="1077582at2759"/>
<evidence type="ECO:0000256" key="2">
    <source>
        <dbReference type="ARBA" id="ARBA00005179"/>
    </source>
</evidence>
<feature type="transmembrane region" description="Helical" evidence="8">
    <location>
        <begin position="330"/>
        <end position="348"/>
    </location>
</feature>
<dbReference type="GO" id="GO:0006629">
    <property type="term" value="P:lipid metabolic process"/>
    <property type="evidence" value="ECO:0007669"/>
    <property type="project" value="InterPro"/>
</dbReference>
<feature type="transmembrane region" description="Helical" evidence="8">
    <location>
        <begin position="12"/>
        <end position="35"/>
    </location>
</feature>
<evidence type="ECO:0000259" key="9">
    <source>
        <dbReference type="Pfam" id="PF13813"/>
    </source>
</evidence>
<comment type="pathway">
    <text evidence="2">Secondary metabolite biosynthesis.</text>
</comment>
<dbReference type="InterPro" id="IPR032805">
    <property type="entry name" value="Wax_synthase_dom"/>
</dbReference>
<dbReference type="GO" id="GO:0008374">
    <property type="term" value="F:O-acyltransferase activity"/>
    <property type="evidence" value="ECO:0007669"/>
    <property type="project" value="InterPro"/>
</dbReference>
<dbReference type="PANTHER" id="PTHR31595">
    <property type="entry name" value="LONG-CHAIN-ALCOHOL O-FATTY-ACYLTRANSFERASE 3-RELATED"/>
    <property type="match status" value="1"/>
</dbReference>
<accession>A0A814DHE1</accession>
<name>A0A814DHE1_ADIRI</name>
<feature type="transmembrane region" description="Helical" evidence="8">
    <location>
        <begin position="177"/>
        <end position="196"/>
    </location>
</feature>
<organism evidence="10 11">
    <name type="scientific">Adineta ricciae</name>
    <name type="common">Rotifer</name>
    <dbReference type="NCBI Taxonomy" id="249248"/>
    <lineage>
        <taxon>Eukaryota</taxon>
        <taxon>Metazoa</taxon>
        <taxon>Spiralia</taxon>
        <taxon>Gnathifera</taxon>
        <taxon>Rotifera</taxon>
        <taxon>Eurotatoria</taxon>
        <taxon>Bdelloidea</taxon>
        <taxon>Adinetida</taxon>
        <taxon>Adinetidae</taxon>
        <taxon>Adineta</taxon>
    </lineage>
</organism>
<gene>
    <name evidence="10" type="ORF">EDS130_LOCUS12526</name>
</gene>
<proteinExistence type="inferred from homology"/>
<dbReference type="Pfam" id="PF13813">
    <property type="entry name" value="MBOAT_2"/>
    <property type="match status" value="1"/>
</dbReference>
<reference evidence="10" key="1">
    <citation type="submission" date="2021-02" db="EMBL/GenBank/DDBJ databases">
        <authorList>
            <person name="Nowell W R."/>
        </authorList>
    </citation>
    <scope>NUCLEOTIDE SEQUENCE</scope>
</reference>